<evidence type="ECO:0000313" key="3">
    <source>
        <dbReference type="Proteomes" id="UP000031718"/>
    </source>
</evidence>
<gene>
    <name evidence="2" type="primary">4</name>
    <name evidence="2" type="ORF">COSMO_4</name>
</gene>
<sequence length="38" mass="4314">MSREKIMRCFMEIVWFATKTLALFVVLLLAIALIGTLA</sequence>
<keyword evidence="1" id="KW-0812">Transmembrane</keyword>
<dbReference type="Proteomes" id="UP000031718">
    <property type="component" value="Segment"/>
</dbReference>
<keyword evidence="1" id="KW-0472">Membrane</keyword>
<evidence type="ECO:0000313" key="2">
    <source>
        <dbReference type="EMBL" id="AJD82076.1"/>
    </source>
</evidence>
<evidence type="ECO:0000256" key="1">
    <source>
        <dbReference type="SAM" id="Phobius"/>
    </source>
</evidence>
<proteinExistence type="predicted"/>
<name>A0A0B5A4S0_9CAUD</name>
<feature type="transmembrane region" description="Helical" evidence="1">
    <location>
        <begin position="12"/>
        <end position="35"/>
    </location>
</feature>
<reference evidence="2 3" key="1">
    <citation type="submission" date="2014-10" db="EMBL/GenBank/DDBJ databases">
        <authorList>
            <person name="Mackenzie J."/>
            <person name="Lekholoane M."/>
            <person name="Leqhaoe R."/>
            <person name="Mcunu Z."/>
            <person name="Mzobe Z."/>
            <person name="Rodel H."/>
            <person name="Seagreen C."/>
            <person name="Mazeka N."/>
            <person name="Larsen M.H."/>
            <person name="Rubin E.J."/>
            <person name="Russell D.A."/>
            <person name="Guerrero C.A."/>
            <person name="Bowman C.A."/>
            <person name="Jacobs-Sera D."/>
            <person name="Hendrix R.W."/>
            <person name="Hatfull G.F."/>
        </authorList>
    </citation>
    <scope>NUCLEOTIDE SEQUENCE [LARGE SCALE GENOMIC DNA]</scope>
</reference>
<organism evidence="2 3">
    <name type="scientific">Mycobacterium phage Cosmo</name>
    <dbReference type="NCBI Taxonomy" id="1567467"/>
    <lineage>
        <taxon>Viruses</taxon>
        <taxon>Duplodnaviria</taxon>
        <taxon>Heunggongvirae</taxon>
        <taxon>Uroviricota</taxon>
        <taxon>Caudoviricetes</taxon>
        <taxon>Vilmaviridae</taxon>
        <taxon>Wildcatvirus</taxon>
        <taxon>Wildcatvirus wildcat</taxon>
        <taxon>Mycobacterium virus Wildcat</taxon>
    </lineage>
</organism>
<protein>
    <submittedName>
        <fullName evidence="2">Uncharacterized protein</fullName>
    </submittedName>
</protein>
<keyword evidence="1" id="KW-1133">Transmembrane helix</keyword>
<dbReference type="EMBL" id="KP027195">
    <property type="protein sequence ID" value="AJD82076.1"/>
    <property type="molecule type" value="Genomic_DNA"/>
</dbReference>
<accession>A0A0B5A4S0</accession>